<reference evidence="1 2" key="1">
    <citation type="journal article" date="2014" name="Am. J. Bot.">
        <title>Genome assembly and annotation for red clover (Trifolium pratense; Fabaceae).</title>
        <authorList>
            <person name="Istvanek J."/>
            <person name="Jaros M."/>
            <person name="Krenek A."/>
            <person name="Repkova J."/>
        </authorList>
    </citation>
    <scope>NUCLEOTIDE SEQUENCE [LARGE SCALE GENOMIC DNA]</scope>
    <source>
        <strain evidence="2">cv. Tatra</strain>
        <tissue evidence="1">Young leaves</tissue>
    </source>
</reference>
<organism evidence="1 2">
    <name type="scientific">Trifolium pratense</name>
    <name type="common">Red clover</name>
    <dbReference type="NCBI Taxonomy" id="57577"/>
    <lineage>
        <taxon>Eukaryota</taxon>
        <taxon>Viridiplantae</taxon>
        <taxon>Streptophyta</taxon>
        <taxon>Embryophyta</taxon>
        <taxon>Tracheophyta</taxon>
        <taxon>Spermatophyta</taxon>
        <taxon>Magnoliopsida</taxon>
        <taxon>eudicotyledons</taxon>
        <taxon>Gunneridae</taxon>
        <taxon>Pentapetalae</taxon>
        <taxon>rosids</taxon>
        <taxon>fabids</taxon>
        <taxon>Fabales</taxon>
        <taxon>Fabaceae</taxon>
        <taxon>Papilionoideae</taxon>
        <taxon>50 kb inversion clade</taxon>
        <taxon>NPAAA clade</taxon>
        <taxon>Hologalegina</taxon>
        <taxon>IRL clade</taxon>
        <taxon>Trifolieae</taxon>
        <taxon>Trifolium</taxon>
    </lineage>
</organism>
<accession>A0A2K3L9D2</accession>
<dbReference type="AlphaFoldDB" id="A0A2K3L9D2"/>
<dbReference type="EMBL" id="ASHM01028595">
    <property type="protein sequence ID" value="PNX75145.1"/>
    <property type="molecule type" value="Genomic_DNA"/>
</dbReference>
<protein>
    <submittedName>
        <fullName evidence="1">Uncharacterized protein</fullName>
    </submittedName>
</protein>
<comment type="caution">
    <text evidence="1">The sequence shown here is derived from an EMBL/GenBank/DDBJ whole genome shotgun (WGS) entry which is preliminary data.</text>
</comment>
<reference evidence="1 2" key="2">
    <citation type="journal article" date="2017" name="Front. Plant Sci.">
        <title>Gene Classification and Mining of Molecular Markers Useful in Red Clover (Trifolium pratense) Breeding.</title>
        <authorList>
            <person name="Istvanek J."/>
            <person name="Dluhosova J."/>
            <person name="Dluhos P."/>
            <person name="Patkova L."/>
            <person name="Nedelnik J."/>
            <person name="Repkova J."/>
        </authorList>
    </citation>
    <scope>NUCLEOTIDE SEQUENCE [LARGE SCALE GENOMIC DNA]</scope>
    <source>
        <strain evidence="2">cv. Tatra</strain>
        <tissue evidence="1">Young leaves</tissue>
    </source>
</reference>
<evidence type="ECO:0000313" key="2">
    <source>
        <dbReference type="Proteomes" id="UP000236291"/>
    </source>
</evidence>
<evidence type="ECO:0000313" key="1">
    <source>
        <dbReference type="EMBL" id="PNX75145.1"/>
    </source>
</evidence>
<feature type="non-terminal residue" evidence="1">
    <location>
        <position position="1"/>
    </location>
</feature>
<name>A0A2K3L9D2_TRIPR</name>
<sequence>QLDELQVIKGFVNAAKRLKTVCK</sequence>
<gene>
    <name evidence="1" type="ORF">L195_g031076</name>
</gene>
<proteinExistence type="predicted"/>
<dbReference type="Proteomes" id="UP000236291">
    <property type="component" value="Unassembled WGS sequence"/>
</dbReference>